<evidence type="ECO:0000313" key="2">
    <source>
        <dbReference type="EMBL" id="KNZ64583.1"/>
    </source>
</evidence>
<evidence type="ECO:0000256" key="1">
    <source>
        <dbReference type="SAM" id="MobiDB-lite"/>
    </source>
</evidence>
<keyword evidence="3" id="KW-1185">Reference proteome</keyword>
<gene>
    <name evidence="2" type="ORF">VP01_10125g1</name>
</gene>
<dbReference type="EMBL" id="LAVV01000139">
    <property type="protein sequence ID" value="KNZ64583.1"/>
    <property type="molecule type" value="Genomic_DNA"/>
</dbReference>
<feature type="region of interest" description="Disordered" evidence="1">
    <location>
        <begin position="118"/>
        <end position="156"/>
    </location>
</feature>
<protein>
    <submittedName>
        <fullName evidence="2">Uncharacterized protein</fullName>
    </submittedName>
</protein>
<dbReference type="VEuPathDB" id="FungiDB:VP01_10125g1"/>
<feature type="compositionally biased region" description="Gly residues" evidence="1">
    <location>
        <begin position="135"/>
        <end position="156"/>
    </location>
</feature>
<comment type="caution">
    <text evidence="2">The sequence shown here is derived from an EMBL/GenBank/DDBJ whole genome shotgun (WGS) entry which is preliminary data.</text>
</comment>
<dbReference type="Proteomes" id="UP000037035">
    <property type="component" value="Unassembled WGS sequence"/>
</dbReference>
<name>A0A0L6VV03_9BASI</name>
<evidence type="ECO:0000313" key="3">
    <source>
        <dbReference type="Proteomes" id="UP000037035"/>
    </source>
</evidence>
<accession>A0A0L6VV03</accession>
<sequence length="156" mass="16963">EIWDAAWAKFDMMELMEENLGSAPQAVQPMGEPVTQEEVVSLADAVKELHLFFQQSVAKEGPPEEQIPFVPGGHYWSQCAELTADLNAQGVRIWQGEFYFPGSQEKIKGIPRDMVRAANPEESSQAKLKATSKWGGRGGGVVSTGGRGGSWGGTIR</sequence>
<feature type="non-terminal residue" evidence="2">
    <location>
        <position position="1"/>
    </location>
</feature>
<reference evidence="2 3" key="1">
    <citation type="submission" date="2015-08" db="EMBL/GenBank/DDBJ databases">
        <title>Next Generation Sequencing and Analysis of the Genome of Puccinia sorghi L Schw, the Causal Agent of Maize Common Rust.</title>
        <authorList>
            <person name="Rochi L."/>
            <person name="Burguener G."/>
            <person name="Darino M."/>
            <person name="Turjanski A."/>
            <person name="Kreff E."/>
            <person name="Dieguez M.J."/>
            <person name="Sacco F."/>
        </authorList>
    </citation>
    <scope>NUCLEOTIDE SEQUENCE [LARGE SCALE GENOMIC DNA]</scope>
    <source>
        <strain evidence="2 3">RO10H11247</strain>
    </source>
</reference>
<dbReference type="AlphaFoldDB" id="A0A0L6VV03"/>
<proteinExistence type="predicted"/>
<organism evidence="2 3">
    <name type="scientific">Puccinia sorghi</name>
    <dbReference type="NCBI Taxonomy" id="27349"/>
    <lineage>
        <taxon>Eukaryota</taxon>
        <taxon>Fungi</taxon>
        <taxon>Dikarya</taxon>
        <taxon>Basidiomycota</taxon>
        <taxon>Pucciniomycotina</taxon>
        <taxon>Pucciniomycetes</taxon>
        <taxon>Pucciniales</taxon>
        <taxon>Pucciniaceae</taxon>
        <taxon>Puccinia</taxon>
    </lineage>
</organism>